<keyword evidence="1" id="KW-0732">Signal</keyword>
<dbReference type="Pfam" id="PF13028">
    <property type="entry name" value="DUF3889"/>
    <property type="match status" value="1"/>
</dbReference>
<dbReference type="Proteomes" id="UP000609346">
    <property type="component" value="Unassembled WGS sequence"/>
</dbReference>
<organism evidence="2 3">
    <name type="scientific">Paenibacillus terricola</name>
    <dbReference type="NCBI Taxonomy" id="2763503"/>
    <lineage>
        <taxon>Bacteria</taxon>
        <taxon>Bacillati</taxon>
        <taxon>Bacillota</taxon>
        <taxon>Bacilli</taxon>
        <taxon>Bacillales</taxon>
        <taxon>Paenibacillaceae</taxon>
        <taxon>Paenibacillus</taxon>
    </lineage>
</organism>
<protein>
    <submittedName>
        <fullName evidence="2">DUF3889 domain-containing protein</fullName>
    </submittedName>
</protein>
<evidence type="ECO:0000313" key="2">
    <source>
        <dbReference type="EMBL" id="MBD3918334.1"/>
    </source>
</evidence>
<keyword evidence="3" id="KW-1185">Reference proteome</keyword>
<dbReference type="RefSeq" id="WP_191202534.1">
    <property type="nucleotide sequence ID" value="NZ_JACXZA010000001.1"/>
</dbReference>
<evidence type="ECO:0000256" key="1">
    <source>
        <dbReference type="SAM" id="SignalP"/>
    </source>
</evidence>
<comment type="caution">
    <text evidence="2">The sequence shown here is derived from an EMBL/GenBank/DDBJ whole genome shotgun (WGS) entry which is preliminary data.</text>
</comment>
<dbReference type="Gene3D" id="3.10.450.390">
    <property type="entry name" value="Protein of unknown function DUF3889"/>
    <property type="match status" value="1"/>
</dbReference>
<feature type="signal peptide" evidence="1">
    <location>
        <begin position="1"/>
        <end position="20"/>
    </location>
</feature>
<proteinExistence type="predicted"/>
<dbReference type="EMBL" id="JACXZA010000001">
    <property type="protein sequence ID" value="MBD3918334.1"/>
    <property type="molecule type" value="Genomic_DNA"/>
</dbReference>
<accession>A0ABR8MW07</accession>
<dbReference type="InterPro" id="IPR024987">
    <property type="entry name" value="DUF3889"/>
</dbReference>
<sequence>MPIMKWKKWFIAAITLIALADPTASSAAAASARLQPEYAQWGRQAVDYTSQEYKAEVVDYAYEGRYPSVDGNVEYRFRLWVRKASREYAIRVAVSVNPSTGERVGLKLTELQ</sequence>
<reference evidence="2 3" key="1">
    <citation type="submission" date="2020-09" db="EMBL/GenBank/DDBJ databases">
        <title>Paenibacillus sp. strain PR3 16S rRNA gene Genome sequencing and assembly.</title>
        <authorList>
            <person name="Kim J."/>
        </authorList>
    </citation>
    <scope>NUCLEOTIDE SEQUENCE [LARGE SCALE GENOMIC DNA]</scope>
    <source>
        <strain evidence="2 3">PR3</strain>
    </source>
</reference>
<name>A0ABR8MW07_9BACL</name>
<feature type="chain" id="PRO_5047485038" evidence="1">
    <location>
        <begin position="21"/>
        <end position="112"/>
    </location>
</feature>
<evidence type="ECO:0000313" key="3">
    <source>
        <dbReference type="Proteomes" id="UP000609346"/>
    </source>
</evidence>
<gene>
    <name evidence="2" type="ORF">H8B09_06170</name>
</gene>